<evidence type="ECO:0000256" key="1">
    <source>
        <dbReference type="ARBA" id="ARBA00006738"/>
    </source>
</evidence>
<dbReference type="Pfam" id="PF02021">
    <property type="entry name" value="UPF0102"/>
    <property type="match status" value="1"/>
</dbReference>
<dbReference type="HAMAP" id="MF_00048">
    <property type="entry name" value="UPF0102"/>
    <property type="match status" value="1"/>
</dbReference>
<dbReference type="EMBL" id="LSDT01000008">
    <property type="protein sequence ID" value="KXB92658.1"/>
    <property type="molecule type" value="Genomic_DNA"/>
</dbReference>
<dbReference type="InterPro" id="IPR011856">
    <property type="entry name" value="tRNA_endonuc-like_dom_sf"/>
</dbReference>
<dbReference type="CDD" id="cd20736">
    <property type="entry name" value="PoNe_Nuclease"/>
    <property type="match status" value="1"/>
</dbReference>
<protein>
    <recommendedName>
        <fullName evidence="2">UPF0102 protein HMPREF3182_00320</fullName>
    </recommendedName>
</protein>
<keyword evidence="4" id="KW-1185">Reference proteome</keyword>
<dbReference type="InterPro" id="IPR003509">
    <property type="entry name" value="UPF0102_YraN-like"/>
</dbReference>
<organism evidence="3 4">
    <name type="scientific">Megasphaera hutchinsoni</name>
    <dbReference type="NCBI Taxonomy" id="1588748"/>
    <lineage>
        <taxon>Bacteria</taxon>
        <taxon>Bacillati</taxon>
        <taxon>Bacillota</taxon>
        <taxon>Negativicutes</taxon>
        <taxon>Veillonellales</taxon>
        <taxon>Veillonellaceae</taxon>
        <taxon>Megasphaera</taxon>
    </lineage>
</organism>
<dbReference type="AlphaFoldDB" id="A0A134CKC2"/>
<dbReference type="NCBIfam" id="NF009154">
    <property type="entry name" value="PRK12497.3-3"/>
    <property type="match status" value="1"/>
</dbReference>
<dbReference type="Gene3D" id="3.40.1350.10">
    <property type="match status" value="1"/>
</dbReference>
<dbReference type="Proteomes" id="UP000070160">
    <property type="component" value="Unassembled WGS sequence"/>
</dbReference>
<dbReference type="NCBIfam" id="TIGR00252">
    <property type="entry name" value="YraN family protein"/>
    <property type="match status" value="1"/>
</dbReference>
<dbReference type="SUPFAM" id="SSF52980">
    <property type="entry name" value="Restriction endonuclease-like"/>
    <property type="match status" value="1"/>
</dbReference>
<dbReference type="GO" id="GO:0003676">
    <property type="term" value="F:nucleic acid binding"/>
    <property type="evidence" value="ECO:0007669"/>
    <property type="project" value="InterPro"/>
</dbReference>
<sequence length="122" mass="14301">MNTKLLGAYGEEIATTYLQQKKKYHILCRNYQTRTGEIDIIAQDKDILVFIEVKTRRSCTCGLPMEAVSLQKQRQITKTAICYLQAHEQWEMSCRFDVIEIFPLLPLNQQIHHIQHAFIPCF</sequence>
<reference evidence="4" key="1">
    <citation type="submission" date="2016-01" db="EMBL/GenBank/DDBJ databases">
        <authorList>
            <person name="Mitreva M."/>
            <person name="Pepin K.H."/>
            <person name="Mihindukulasuriya K.A."/>
            <person name="Fulton R."/>
            <person name="Fronick C."/>
            <person name="O'Laughlin M."/>
            <person name="Miner T."/>
            <person name="Herter B."/>
            <person name="Rosa B.A."/>
            <person name="Cordes M."/>
            <person name="Tomlinson C."/>
            <person name="Wollam A."/>
            <person name="Palsikar V.B."/>
            <person name="Mardis E.R."/>
            <person name="Wilson R.K."/>
        </authorList>
    </citation>
    <scope>NUCLEOTIDE SEQUENCE [LARGE SCALE GENOMIC DNA]</scope>
    <source>
        <strain evidence="4">KA00182</strain>
    </source>
</reference>
<evidence type="ECO:0000256" key="2">
    <source>
        <dbReference type="HAMAP-Rule" id="MF_00048"/>
    </source>
</evidence>
<comment type="caution">
    <text evidence="3">The sequence shown here is derived from an EMBL/GenBank/DDBJ whole genome shotgun (WGS) entry which is preliminary data.</text>
</comment>
<evidence type="ECO:0000313" key="4">
    <source>
        <dbReference type="Proteomes" id="UP000070160"/>
    </source>
</evidence>
<dbReference type="PANTHER" id="PTHR34039">
    <property type="entry name" value="UPF0102 PROTEIN YRAN"/>
    <property type="match status" value="1"/>
</dbReference>
<dbReference type="InterPro" id="IPR011335">
    <property type="entry name" value="Restrct_endonuc-II-like"/>
</dbReference>
<name>A0A134CKC2_9FIRM</name>
<evidence type="ECO:0000313" key="3">
    <source>
        <dbReference type="EMBL" id="KXB92658.1"/>
    </source>
</evidence>
<dbReference type="NCBIfam" id="NF009150">
    <property type="entry name" value="PRK12497.1-3"/>
    <property type="match status" value="1"/>
</dbReference>
<proteinExistence type="inferred from homology"/>
<accession>A0A134CKC2</accession>
<comment type="similarity">
    <text evidence="1 2">Belongs to the UPF0102 family.</text>
</comment>
<dbReference type="RefSeq" id="WP_007392582.1">
    <property type="nucleotide sequence ID" value="NZ_KQ960929.1"/>
</dbReference>
<dbReference type="PATRIC" id="fig|1588748.3.peg.310"/>
<dbReference type="PANTHER" id="PTHR34039:SF1">
    <property type="entry name" value="UPF0102 PROTEIN YRAN"/>
    <property type="match status" value="1"/>
</dbReference>
<gene>
    <name evidence="3" type="ORF">HMPREF3182_00320</name>
</gene>
<dbReference type="STRING" id="1588748.HMPREF3182_00320"/>